<accession>A0A846W4L7</accession>
<sequence>MATVPVRELSHHTARCLALVKSGESVDITERGRVIGRIVPVDPDGDVRSRLIAQRRARPATQGRAELLAQLRRGSTDTDSDNAVSAALQDLRDGERY</sequence>
<dbReference type="InterPro" id="IPR051416">
    <property type="entry name" value="phD-YefM_TA_antitoxins"/>
</dbReference>
<comment type="similarity">
    <text evidence="1">Belongs to the phD/YefM antitoxin family.</text>
</comment>
<evidence type="ECO:0000256" key="1">
    <source>
        <dbReference type="ARBA" id="ARBA00009981"/>
    </source>
</evidence>
<evidence type="ECO:0000256" key="2">
    <source>
        <dbReference type="SAM" id="MobiDB-lite"/>
    </source>
</evidence>
<comment type="caution">
    <text evidence="3">The sequence shown here is derived from an EMBL/GenBank/DDBJ whole genome shotgun (WGS) entry which is preliminary data.</text>
</comment>
<dbReference type="SUPFAM" id="SSF143120">
    <property type="entry name" value="YefM-like"/>
    <property type="match status" value="1"/>
</dbReference>
<dbReference type="InterPro" id="IPR036165">
    <property type="entry name" value="YefM-like_sf"/>
</dbReference>
<dbReference type="GO" id="GO:0097351">
    <property type="term" value="F:toxin sequestering activity"/>
    <property type="evidence" value="ECO:0007669"/>
    <property type="project" value="TreeGrafter"/>
</dbReference>
<dbReference type="EMBL" id="JAAXOM010000003">
    <property type="protein sequence ID" value="NKX88199.1"/>
    <property type="molecule type" value="Genomic_DNA"/>
</dbReference>
<gene>
    <name evidence="3" type="ORF">HGA10_12865</name>
</gene>
<reference evidence="3 4" key="1">
    <citation type="submission" date="2020-04" db="EMBL/GenBank/DDBJ databases">
        <title>MicrobeNet Type strains.</title>
        <authorList>
            <person name="Nicholson A.C."/>
        </authorList>
    </citation>
    <scope>NUCLEOTIDE SEQUENCE [LARGE SCALE GENOMIC DNA]</scope>
    <source>
        <strain evidence="3 4">DSM 44960</strain>
    </source>
</reference>
<organism evidence="3 4">
    <name type="scientific">Nocardia coubleae</name>
    <dbReference type="NCBI Taxonomy" id="356147"/>
    <lineage>
        <taxon>Bacteria</taxon>
        <taxon>Bacillati</taxon>
        <taxon>Actinomycetota</taxon>
        <taxon>Actinomycetes</taxon>
        <taxon>Mycobacteriales</taxon>
        <taxon>Nocardiaceae</taxon>
        <taxon>Nocardia</taxon>
    </lineage>
</organism>
<dbReference type="RefSeq" id="WP_157104801.1">
    <property type="nucleotide sequence ID" value="NZ_JAAXOM010000003.1"/>
</dbReference>
<dbReference type="PANTHER" id="PTHR35377">
    <property type="entry name" value="ANTITOXIN VAPB49-RELATED-RELATED"/>
    <property type="match status" value="1"/>
</dbReference>
<feature type="region of interest" description="Disordered" evidence="2">
    <location>
        <begin position="72"/>
        <end position="97"/>
    </location>
</feature>
<evidence type="ECO:0000313" key="3">
    <source>
        <dbReference type="EMBL" id="NKX88199.1"/>
    </source>
</evidence>
<dbReference type="Proteomes" id="UP000572007">
    <property type="component" value="Unassembled WGS sequence"/>
</dbReference>
<dbReference type="AlphaFoldDB" id="A0A846W4L7"/>
<keyword evidence="4" id="KW-1185">Reference proteome</keyword>
<protein>
    <submittedName>
        <fullName evidence="3">Prevent-host-death protein</fullName>
    </submittedName>
</protein>
<name>A0A846W4L7_9NOCA</name>
<evidence type="ECO:0000313" key="4">
    <source>
        <dbReference type="Proteomes" id="UP000572007"/>
    </source>
</evidence>
<proteinExistence type="inferred from homology"/>
<dbReference type="PANTHER" id="PTHR35377:SF5">
    <property type="entry name" value="ANTITOXIN VAPB46"/>
    <property type="match status" value="1"/>
</dbReference>